<proteinExistence type="predicted"/>
<dbReference type="EMBL" id="BARV01005966">
    <property type="protein sequence ID" value="GAI05900.1"/>
    <property type="molecule type" value="Genomic_DNA"/>
</dbReference>
<reference evidence="1" key="1">
    <citation type="journal article" date="2014" name="Front. Microbiol.">
        <title>High frequency of phylogenetically diverse reductive dehalogenase-homologous genes in deep subseafloor sedimentary metagenomes.</title>
        <authorList>
            <person name="Kawai M."/>
            <person name="Futagami T."/>
            <person name="Toyoda A."/>
            <person name="Takaki Y."/>
            <person name="Nishi S."/>
            <person name="Hori S."/>
            <person name="Arai W."/>
            <person name="Tsubouchi T."/>
            <person name="Morono Y."/>
            <person name="Uchiyama I."/>
            <person name="Ito T."/>
            <person name="Fujiyama A."/>
            <person name="Inagaki F."/>
            <person name="Takami H."/>
        </authorList>
    </citation>
    <scope>NUCLEOTIDE SEQUENCE</scope>
    <source>
        <strain evidence="1">Expedition CK06-06</strain>
    </source>
</reference>
<name>X1LU15_9ZZZZ</name>
<accession>X1LU15</accession>
<evidence type="ECO:0008006" key="2">
    <source>
        <dbReference type="Google" id="ProtNLM"/>
    </source>
</evidence>
<dbReference type="InterPro" id="IPR015422">
    <property type="entry name" value="PyrdxlP-dep_Trfase_small"/>
</dbReference>
<dbReference type="AlphaFoldDB" id="X1LU15"/>
<feature type="non-terminal residue" evidence="1">
    <location>
        <position position="1"/>
    </location>
</feature>
<organism evidence="1">
    <name type="scientific">marine sediment metagenome</name>
    <dbReference type="NCBI Taxonomy" id="412755"/>
    <lineage>
        <taxon>unclassified sequences</taxon>
        <taxon>metagenomes</taxon>
        <taxon>ecological metagenomes</taxon>
    </lineage>
</organism>
<gene>
    <name evidence="1" type="ORF">S06H3_12156</name>
</gene>
<sequence>TVRYYNVDRFTKFWFGLVNNGIWIAPHADEHWTVSVQHAEEDIAKALAVIRNIVPDLK</sequence>
<protein>
    <recommendedName>
        <fullName evidence="2">Aspartate aminotransferase family protein</fullName>
    </recommendedName>
</protein>
<comment type="caution">
    <text evidence="1">The sequence shown here is derived from an EMBL/GenBank/DDBJ whole genome shotgun (WGS) entry which is preliminary data.</text>
</comment>
<dbReference type="Gene3D" id="3.90.1150.10">
    <property type="entry name" value="Aspartate Aminotransferase, domain 1"/>
    <property type="match status" value="1"/>
</dbReference>
<evidence type="ECO:0000313" key="1">
    <source>
        <dbReference type="EMBL" id="GAI05900.1"/>
    </source>
</evidence>